<dbReference type="PROSITE" id="PS50283">
    <property type="entry name" value="NA_SOLUT_SYMP_3"/>
    <property type="match status" value="1"/>
</dbReference>
<evidence type="ECO:0000256" key="1">
    <source>
        <dbReference type="ARBA" id="ARBA00004651"/>
    </source>
</evidence>
<dbReference type="InterPro" id="IPR050277">
    <property type="entry name" value="Sodium:Solute_Symporter"/>
</dbReference>
<feature type="transmembrane region" description="Helical" evidence="13">
    <location>
        <begin position="272"/>
        <end position="295"/>
    </location>
</feature>
<feature type="transmembrane region" description="Helical" evidence="13">
    <location>
        <begin position="363"/>
        <end position="385"/>
    </location>
</feature>
<evidence type="ECO:0000256" key="4">
    <source>
        <dbReference type="ARBA" id="ARBA00022475"/>
    </source>
</evidence>
<gene>
    <name evidence="14" type="ORF">ACFQDL_12090</name>
</gene>
<feature type="transmembrane region" description="Helical" evidence="13">
    <location>
        <begin position="318"/>
        <end position="342"/>
    </location>
</feature>
<feature type="transmembrane region" description="Helical" evidence="13">
    <location>
        <begin position="38"/>
        <end position="60"/>
    </location>
</feature>
<accession>A0ABW1ZZY9</accession>
<evidence type="ECO:0000313" key="14">
    <source>
        <dbReference type="EMBL" id="MFC6670729.1"/>
    </source>
</evidence>
<dbReference type="Proteomes" id="UP001596422">
    <property type="component" value="Unassembled WGS sequence"/>
</dbReference>
<evidence type="ECO:0000256" key="11">
    <source>
        <dbReference type="ARBA" id="ARBA00023201"/>
    </source>
</evidence>
<keyword evidence="10 13" id="KW-0472">Membrane</keyword>
<dbReference type="Gene3D" id="1.20.1730.10">
    <property type="entry name" value="Sodium/glucose cotransporter"/>
    <property type="match status" value="1"/>
</dbReference>
<dbReference type="PANTHER" id="PTHR48086">
    <property type="entry name" value="SODIUM/PROLINE SYMPORTER-RELATED"/>
    <property type="match status" value="1"/>
</dbReference>
<dbReference type="InterPro" id="IPR001734">
    <property type="entry name" value="Na/solute_symporter"/>
</dbReference>
<evidence type="ECO:0000256" key="3">
    <source>
        <dbReference type="ARBA" id="ARBA00022448"/>
    </source>
</evidence>
<evidence type="ECO:0000313" key="15">
    <source>
        <dbReference type="Proteomes" id="UP001596422"/>
    </source>
</evidence>
<comment type="caution">
    <text evidence="14">The sequence shown here is derived from an EMBL/GenBank/DDBJ whole genome shotgun (WGS) entry which is preliminary data.</text>
</comment>
<feature type="transmembrane region" description="Helical" evidence="13">
    <location>
        <begin position="464"/>
        <end position="482"/>
    </location>
</feature>
<feature type="transmembrane region" description="Helical" evidence="13">
    <location>
        <begin position="152"/>
        <end position="170"/>
    </location>
</feature>
<keyword evidence="7 13" id="KW-1133">Transmembrane helix</keyword>
<proteinExistence type="inferred from homology"/>
<comment type="similarity">
    <text evidence="2">Belongs to the sodium:solute symporter (SSF) (TC 2.A.21) family.</text>
</comment>
<reference evidence="15" key="1">
    <citation type="journal article" date="2019" name="Int. J. Syst. Evol. Microbiol.">
        <title>The Global Catalogue of Microorganisms (GCM) 10K type strain sequencing project: providing services to taxonomists for standard genome sequencing and annotation.</title>
        <authorList>
            <consortium name="The Broad Institute Genomics Platform"/>
            <consortium name="The Broad Institute Genome Sequencing Center for Infectious Disease"/>
            <person name="Wu L."/>
            <person name="Ma J."/>
        </authorList>
    </citation>
    <scope>NUCLEOTIDE SEQUENCE [LARGE SCALE GENOMIC DNA]</scope>
    <source>
        <strain evidence="15">NBRC 111756</strain>
    </source>
</reference>
<feature type="transmembrane region" description="Helical" evidence="13">
    <location>
        <begin position="241"/>
        <end position="260"/>
    </location>
</feature>
<sequence>MLSLQGLFAAGFTYLLFLFGAAWLTERGMLPKRLVNHPILHALSLGIFASVWTFYGVFGIARDAGITYLTSYLGATFAFVLAPAIMVPILRITRTHQLSSLADLFAFRFRSGPVGTLTSILIVAATLPLIAIQIQAVSDSLHLLNRDAPRDLLAAAFCAVMALFAILFGARHASLRNRNTGLVVAMAVESLIKLAVLLAIGLYCLFAVLGGPSGLEAWLAANPQALEQIQRLPNNQSWHTLLLAFFTATIVMPHMFHLAFTENSSALSLQKASWIMPLYLLLLALTVPLIIWAGLKLQVTGLNEYVILNIGLLLNSNWLTLLGFIGGLSAASGVIIVATVSMASMLQNHLLLPITRVPDNVRFYNWLLWLRRILILVLMTGSYLFYSQLARPDALYLLGLIAFITFLQFMPGLLATLFWAGVNRWGFGLGLCTGIGSWLLTMFFNRQFSLLDFNIFDDNWHGAAVLSLLLNCTVLIIGSRLFPTTEEERKAGDACMLNVMQQPVGVKLSATRMEDFEALLRPRLGPETARRSCRPWSLSWASTTRCSRRWTCCACAPSWSSTCRDCWDRWKRPPCSSPSTARTRSRVFAPATSICWSHSWSSTTSAWEDWPPNSTSFAATTV</sequence>
<evidence type="ECO:0000256" key="6">
    <source>
        <dbReference type="ARBA" id="ARBA00022847"/>
    </source>
</evidence>
<comment type="subcellular location">
    <subcellularLocation>
        <location evidence="1">Cell membrane</location>
        <topology evidence="1">Multi-pass membrane protein</topology>
    </subcellularLocation>
</comment>
<keyword evidence="6" id="KW-0769">Symport</keyword>
<evidence type="ECO:0000256" key="7">
    <source>
        <dbReference type="ARBA" id="ARBA00022989"/>
    </source>
</evidence>
<keyword evidence="15" id="KW-1185">Reference proteome</keyword>
<feature type="transmembrane region" description="Helical" evidence="13">
    <location>
        <begin position="114"/>
        <end position="132"/>
    </location>
</feature>
<feature type="transmembrane region" description="Helical" evidence="13">
    <location>
        <begin position="397"/>
        <end position="418"/>
    </location>
</feature>
<evidence type="ECO:0000256" key="8">
    <source>
        <dbReference type="ARBA" id="ARBA00023053"/>
    </source>
</evidence>
<comment type="catalytic activity">
    <reaction evidence="12">
        <text>L-proline(in) + Na(+)(in) = L-proline(out) + Na(+)(out)</text>
        <dbReference type="Rhea" id="RHEA:28967"/>
        <dbReference type="ChEBI" id="CHEBI:29101"/>
        <dbReference type="ChEBI" id="CHEBI:60039"/>
    </reaction>
</comment>
<dbReference type="PANTHER" id="PTHR48086:SF3">
    <property type="entry name" value="SODIUM_PROLINE SYMPORTER"/>
    <property type="match status" value="1"/>
</dbReference>
<feature type="transmembrane region" description="Helical" evidence="13">
    <location>
        <begin position="425"/>
        <end position="444"/>
    </location>
</feature>
<evidence type="ECO:0000256" key="10">
    <source>
        <dbReference type="ARBA" id="ARBA00023136"/>
    </source>
</evidence>
<evidence type="ECO:0000256" key="12">
    <source>
        <dbReference type="ARBA" id="ARBA00033708"/>
    </source>
</evidence>
<organism evidence="14 15">
    <name type="scientific">Marinobacterium aestuariivivens</name>
    <dbReference type="NCBI Taxonomy" id="1698799"/>
    <lineage>
        <taxon>Bacteria</taxon>
        <taxon>Pseudomonadati</taxon>
        <taxon>Pseudomonadota</taxon>
        <taxon>Gammaproteobacteria</taxon>
        <taxon>Oceanospirillales</taxon>
        <taxon>Oceanospirillaceae</taxon>
        <taxon>Marinobacterium</taxon>
    </lineage>
</organism>
<feature type="transmembrane region" description="Helical" evidence="13">
    <location>
        <begin position="72"/>
        <end position="93"/>
    </location>
</feature>
<evidence type="ECO:0000256" key="5">
    <source>
        <dbReference type="ARBA" id="ARBA00022692"/>
    </source>
</evidence>
<protein>
    <recommendedName>
        <fullName evidence="16">ATPase</fullName>
    </recommendedName>
</protein>
<keyword evidence="8" id="KW-0915">Sodium</keyword>
<name>A0ABW1ZZY9_9GAMM</name>
<feature type="transmembrane region" description="Helical" evidence="13">
    <location>
        <begin position="182"/>
        <end position="209"/>
    </location>
</feature>
<dbReference type="RefSeq" id="WP_379909230.1">
    <property type="nucleotide sequence ID" value="NZ_JBHSWE010000001.1"/>
</dbReference>
<evidence type="ECO:0000256" key="2">
    <source>
        <dbReference type="ARBA" id="ARBA00006434"/>
    </source>
</evidence>
<keyword evidence="5 13" id="KW-0812">Transmembrane</keyword>
<evidence type="ECO:0000256" key="13">
    <source>
        <dbReference type="SAM" id="Phobius"/>
    </source>
</evidence>
<keyword evidence="4" id="KW-1003">Cell membrane</keyword>
<evidence type="ECO:0000256" key="9">
    <source>
        <dbReference type="ARBA" id="ARBA00023065"/>
    </source>
</evidence>
<feature type="transmembrane region" description="Helical" evidence="13">
    <location>
        <begin position="6"/>
        <end position="26"/>
    </location>
</feature>
<dbReference type="EMBL" id="JBHSWE010000001">
    <property type="protein sequence ID" value="MFC6670729.1"/>
    <property type="molecule type" value="Genomic_DNA"/>
</dbReference>
<dbReference type="InterPro" id="IPR038377">
    <property type="entry name" value="Na/Glc_symporter_sf"/>
</dbReference>
<keyword evidence="11" id="KW-0739">Sodium transport</keyword>
<keyword evidence="9" id="KW-0406">Ion transport</keyword>
<evidence type="ECO:0008006" key="16">
    <source>
        <dbReference type="Google" id="ProtNLM"/>
    </source>
</evidence>
<keyword evidence="3" id="KW-0813">Transport</keyword>